<accession>A0ABN2V958</accession>
<keyword evidence="8" id="KW-1185">Reference proteome</keyword>
<dbReference type="PANTHER" id="PTHR46577">
    <property type="entry name" value="HTH-TYPE TRANSCRIPTIONAL REGULATORY PROTEIN GABR"/>
    <property type="match status" value="1"/>
</dbReference>
<keyword evidence="2" id="KW-0663">Pyridoxal phosphate</keyword>
<dbReference type="PANTHER" id="PTHR46577:SF1">
    <property type="entry name" value="HTH-TYPE TRANSCRIPTIONAL REGULATORY PROTEIN GABR"/>
    <property type="match status" value="1"/>
</dbReference>
<dbReference type="Pfam" id="PF00155">
    <property type="entry name" value="Aminotran_1_2"/>
    <property type="match status" value="1"/>
</dbReference>
<evidence type="ECO:0000256" key="5">
    <source>
        <dbReference type="ARBA" id="ARBA00023163"/>
    </source>
</evidence>
<proteinExistence type="inferred from homology"/>
<dbReference type="PROSITE" id="PS50949">
    <property type="entry name" value="HTH_GNTR"/>
    <property type="match status" value="1"/>
</dbReference>
<name>A0ABN2V958_9ACTN</name>
<dbReference type="Proteomes" id="UP001500751">
    <property type="component" value="Unassembled WGS sequence"/>
</dbReference>
<dbReference type="InterPro" id="IPR000524">
    <property type="entry name" value="Tscrpt_reg_HTH_GntR"/>
</dbReference>
<protein>
    <submittedName>
        <fullName evidence="7">PLP-dependent aminotransferase family protein</fullName>
    </submittedName>
</protein>
<keyword evidence="7" id="KW-0808">Transferase</keyword>
<dbReference type="RefSeq" id="WP_425559377.1">
    <property type="nucleotide sequence ID" value="NZ_BAAAQN010000060.1"/>
</dbReference>
<evidence type="ECO:0000313" key="7">
    <source>
        <dbReference type="EMBL" id="GAA2055035.1"/>
    </source>
</evidence>
<dbReference type="InterPro" id="IPR051446">
    <property type="entry name" value="HTH_trans_reg/aminotransferase"/>
</dbReference>
<organism evidence="7 8">
    <name type="scientific">Catenulispora yoronensis</name>
    <dbReference type="NCBI Taxonomy" id="450799"/>
    <lineage>
        <taxon>Bacteria</taxon>
        <taxon>Bacillati</taxon>
        <taxon>Actinomycetota</taxon>
        <taxon>Actinomycetes</taxon>
        <taxon>Catenulisporales</taxon>
        <taxon>Catenulisporaceae</taxon>
        <taxon>Catenulispora</taxon>
    </lineage>
</organism>
<dbReference type="InterPro" id="IPR015424">
    <property type="entry name" value="PyrdxlP-dep_Trfase"/>
</dbReference>
<evidence type="ECO:0000259" key="6">
    <source>
        <dbReference type="PROSITE" id="PS50949"/>
    </source>
</evidence>
<evidence type="ECO:0000256" key="3">
    <source>
        <dbReference type="ARBA" id="ARBA00023015"/>
    </source>
</evidence>
<dbReference type="InterPro" id="IPR036390">
    <property type="entry name" value="WH_DNA-bd_sf"/>
</dbReference>
<evidence type="ECO:0000313" key="8">
    <source>
        <dbReference type="Proteomes" id="UP001500751"/>
    </source>
</evidence>
<keyword evidence="7" id="KW-0032">Aminotransferase</keyword>
<dbReference type="InterPro" id="IPR015421">
    <property type="entry name" value="PyrdxlP-dep_Trfase_major"/>
</dbReference>
<dbReference type="Gene3D" id="3.40.640.10">
    <property type="entry name" value="Type I PLP-dependent aspartate aminotransferase-like (Major domain)"/>
    <property type="match status" value="1"/>
</dbReference>
<dbReference type="InterPro" id="IPR036388">
    <property type="entry name" value="WH-like_DNA-bd_sf"/>
</dbReference>
<dbReference type="CDD" id="cd00609">
    <property type="entry name" value="AAT_like"/>
    <property type="match status" value="1"/>
</dbReference>
<dbReference type="InterPro" id="IPR015422">
    <property type="entry name" value="PyrdxlP-dep_Trfase_small"/>
</dbReference>
<keyword evidence="4" id="KW-0238">DNA-binding</keyword>
<evidence type="ECO:0000256" key="2">
    <source>
        <dbReference type="ARBA" id="ARBA00022898"/>
    </source>
</evidence>
<dbReference type="SUPFAM" id="SSF46785">
    <property type="entry name" value="Winged helix' DNA-binding domain"/>
    <property type="match status" value="1"/>
</dbReference>
<keyword evidence="3" id="KW-0805">Transcription regulation</keyword>
<dbReference type="SUPFAM" id="SSF53383">
    <property type="entry name" value="PLP-dependent transferases"/>
    <property type="match status" value="1"/>
</dbReference>
<evidence type="ECO:0000256" key="1">
    <source>
        <dbReference type="ARBA" id="ARBA00005384"/>
    </source>
</evidence>
<sequence>MKNDSSWRELAEVLAREIAPLPSGTRIATHRTLVRRFNASGTTVSAALALLTQRGLISSRPGAGTFRTDVRPLIPAGDTAWQETTLEQSAQDAAATGTVRGFKASALLGMLTSPGPDVVDLNGGYLHPELQPMAALTTALARAAKHPAAWARPPVGGVPELRDWFAADIGGGLGRHDVLICGAGQSALATALRALAQPGDRVLIESPTYPGTIAAAHAAGLRPVPVPVDHEGMRPDYLEPALARSGARLVVAQPLFQNPTGASMTPARQREIRELARRHQAFVIEDDFVRLLAHADAGPVPAPMVADDPDGTVVHIRSLTKATSPNLRVAALAARGPVLARLRSAQIVDTMLVPAPLQLTALEVVTAASWRRGLRTLSEALRHRREVATTAVEAAFGADALALRPRGGYHLWVTLPGHLDDEQFTASALAGGVLVTPGTNYYAGDNGVPHVRISYVSAPSAADVDEAVRRLGPLVRAESES</sequence>
<gene>
    <name evidence="7" type="ORF">GCM10009839_74380</name>
</gene>
<dbReference type="GO" id="GO:0008483">
    <property type="term" value="F:transaminase activity"/>
    <property type="evidence" value="ECO:0007669"/>
    <property type="project" value="UniProtKB-KW"/>
</dbReference>
<dbReference type="EMBL" id="BAAAQN010000060">
    <property type="protein sequence ID" value="GAA2055035.1"/>
    <property type="molecule type" value="Genomic_DNA"/>
</dbReference>
<dbReference type="InterPro" id="IPR004839">
    <property type="entry name" value="Aminotransferase_I/II_large"/>
</dbReference>
<reference evidence="7 8" key="1">
    <citation type="journal article" date="2019" name="Int. J. Syst. Evol. Microbiol.">
        <title>The Global Catalogue of Microorganisms (GCM) 10K type strain sequencing project: providing services to taxonomists for standard genome sequencing and annotation.</title>
        <authorList>
            <consortium name="The Broad Institute Genomics Platform"/>
            <consortium name="The Broad Institute Genome Sequencing Center for Infectious Disease"/>
            <person name="Wu L."/>
            <person name="Ma J."/>
        </authorList>
    </citation>
    <scope>NUCLEOTIDE SEQUENCE [LARGE SCALE GENOMIC DNA]</scope>
    <source>
        <strain evidence="7 8">JCM 16014</strain>
    </source>
</reference>
<dbReference type="Gene3D" id="3.90.1150.10">
    <property type="entry name" value="Aspartate Aminotransferase, domain 1"/>
    <property type="match status" value="1"/>
</dbReference>
<evidence type="ECO:0000256" key="4">
    <source>
        <dbReference type="ARBA" id="ARBA00023125"/>
    </source>
</evidence>
<comment type="caution">
    <text evidence="7">The sequence shown here is derived from an EMBL/GenBank/DDBJ whole genome shotgun (WGS) entry which is preliminary data.</text>
</comment>
<comment type="similarity">
    <text evidence="1">In the C-terminal section; belongs to the class-I pyridoxal-phosphate-dependent aminotransferase family.</text>
</comment>
<feature type="domain" description="HTH gntR-type" evidence="6">
    <location>
        <begin position="4"/>
        <end position="70"/>
    </location>
</feature>
<keyword evidence="5" id="KW-0804">Transcription</keyword>
<dbReference type="SMART" id="SM00345">
    <property type="entry name" value="HTH_GNTR"/>
    <property type="match status" value="1"/>
</dbReference>
<dbReference type="Gene3D" id="1.10.10.10">
    <property type="entry name" value="Winged helix-like DNA-binding domain superfamily/Winged helix DNA-binding domain"/>
    <property type="match status" value="1"/>
</dbReference>